<organism evidence="3 4">
    <name type="scientific">Rotaria magnacalcarata</name>
    <dbReference type="NCBI Taxonomy" id="392030"/>
    <lineage>
        <taxon>Eukaryota</taxon>
        <taxon>Metazoa</taxon>
        <taxon>Spiralia</taxon>
        <taxon>Gnathifera</taxon>
        <taxon>Rotifera</taxon>
        <taxon>Eurotatoria</taxon>
        <taxon>Bdelloidea</taxon>
        <taxon>Philodinida</taxon>
        <taxon>Philodinidae</taxon>
        <taxon>Rotaria</taxon>
    </lineage>
</organism>
<feature type="compositionally biased region" description="Polar residues" evidence="2">
    <location>
        <begin position="72"/>
        <end position="98"/>
    </location>
</feature>
<evidence type="ECO:0000256" key="1">
    <source>
        <dbReference type="SAM" id="Coils"/>
    </source>
</evidence>
<dbReference type="AlphaFoldDB" id="A0A8S2MY64"/>
<proteinExistence type="predicted"/>
<gene>
    <name evidence="3" type="ORF">GIL414_LOCUS10655</name>
</gene>
<keyword evidence="1" id="KW-0175">Coiled coil</keyword>
<evidence type="ECO:0000313" key="4">
    <source>
        <dbReference type="Proteomes" id="UP000681720"/>
    </source>
</evidence>
<evidence type="ECO:0000313" key="3">
    <source>
        <dbReference type="EMBL" id="CAF3980548.1"/>
    </source>
</evidence>
<feature type="region of interest" description="Disordered" evidence="2">
    <location>
        <begin position="50"/>
        <end position="108"/>
    </location>
</feature>
<reference evidence="3" key="1">
    <citation type="submission" date="2021-02" db="EMBL/GenBank/DDBJ databases">
        <authorList>
            <person name="Nowell W R."/>
        </authorList>
    </citation>
    <scope>NUCLEOTIDE SEQUENCE</scope>
</reference>
<sequence length="390" mass="45198">MSPPLRNTSSNLPNLPQDFNLANDPVATYARPNTLTAALTQRSMFLTQTITTDDNNNNNNNNTTQPFAINDDISNNNLNEHHQNTQQQQRPTTANKTASYKRRKHRNYQQQYRNMADNNNSDYNKFSELSDQDACTDIDSNYEYAMNDDTQLMNNNNNANNMNMNKQETKQNRNSKKKKQRLYLEPNQIMLYMQANAATIINSRGNQAYILATSTIYDEWVRNNYDLQVWQNYLKLGTDDKHWAKEKINRLTTSMAQASAKVSDLQVQLTTYWTQTMTGVNISTATSTTNNANRTRESAEKLEKFILNYIQHCTKHVKKMTEDKILLARAEMEEYKALEVFKENATPTQWNTHLILKPKIKLLGTKNKNYLAVTKRVEYDMPPKFIANID</sequence>
<dbReference type="Proteomes" id="UP000681720">
    <property type="component" value="Unassembled WGS sequence"/>
</dbReference>
<comment type="caution">
    <text evidence="3">The sequence shown here is derived from an EMBL/GenBank/DDBJ whole genome shotgun (WGS) entry which is preliminary data.</text>
</comment>
<feature type="coiled-coil region" evidence="1">
    <location>
        <begin position="152"/>
        <end position="179"/>
    </location>
</feature>
<feature type="compositionally biased region" description="Low complexity" evidence="2">
    <location>
        <begin position="50"/>
        <end position="65"/>
    </location>
</feature>
<accession>A0A8S2MY64</accession>
<protein>
    <submittedName>
        <fullName evidence="3">Uncharacterized protein</fullName>
    </submittedName>
</protein>
<dbReference type="EMBL" id="CAJOBJ010003855">
    <property type="protein sequence ID" value="CAF3980548.1"/>
    <property type="molecule type" value="Genomic_DNA"/>
</dbReference>
<evidence type="ECO:0000256" key="2">
    <source>
        <dbReference type="SAM" id="MobiDB-lite"/>
    </source>
</evidence>
<name>A0A8S2MY64_9BILA</name>